<dbReference type="InterPro" id="IPR036390">
    <property type="entry name" value="WH_DNA-bd_sf"/>
</dbReference>
<dbReference type="Gene3D" id="1.10.10.10">
    <property type="entry name" value="Winged helix-like DNA-binding domain superfamily/Winged helix DNA-binding domain"/>
    <property type="match status" value="1"/>
</dbReference>
<proteinExistence type="predicted"/>
<accession>A0A0B2C250</accession>
<reference evidence="5 6" key="1">
    <citation type="submission" date="2014-11" db="EMBL/GenBank/DDBJ databases">
        <title>Draft genome sequence of Kirrobacter mercurialis.</title>
        <authorList>
            <person name="Coil D.A."/>
            <person name="Eisen J.A."/>
        </authorList>
    </citation>
    <scope>NUCLEOTIDE SEQUENCE [LARGE SCALE GENOMIC DNA]</scope>
    <source>
        <strain evidence="5 6">Coronado</strain>
    </source>
</reference>
<evidence type="ECO:0000256" key="1">
    <source>
        <dbReference type="ARBA" id="ARBA00023015"/>
    </source>
</evidence>
<dbReference type="PANTHER" id="PTHR33204:SF39">
    <property type="entry name" value="TRANSCRIPTIONAL REGULATORY PROTEIN"/>
    <property type="match status" value="1"/>
</dbReference>
<dbReference type="STRING" id="1572751.PK98_07005"/>
<keyword evidence="2" id="KW-0238">DNA-binding</keyword>
<gene>
    <name evidence="5" type="ORF">PK98_07005</name>
</gene>
<dbReference type="EMBL" id="JTDN01000001">
    <property type="protein sequence ID" value="KHL26225.1"/>
    <property type="molecule type" value="Genomic_DNA"/>
</dbReference>
<evidence type="ECO:0000313" key="5">
    <source>
        <dbReference type="EMBL" id="KHL26225.1"/>
    </source>
</evidence>
<dbReference type="AlphaFoldDB" id="A0A0B2C250"/>
<dbReference type="InterPro" id="IPR036388">
    <property type="entry name" value="WH-like_DNA-bd_sf"/>
</dbReference>
<evidence type="ECO:0000256" key="2">
    <source>
        <dbReference type="ARBA" id="ARBA00023125"/>
    </source>
</evidence>
<dbReference type="Pfam" id="PF01638">
    <property type="entry name" value="HxlR"/>
    <property type="match status" value="1"/>
</dbReference>
<dbReference type="PANTHER" id="PTHR33204">
    <property type="entry name" value="TRANSCRIPTIONAL REGULATOR, MARR FAMILY"/>
    <property type="match status" value="1"/>
</dbReference>
<dbReference type="SUPFAM" id="SSF46785">
    <property type="entry name" value="Winged helix' DNA-binding domain"/>
    <property type="match status" value="1"/>
</dbReference>
<comment type="caution">
    <text evidence="5">The sequence shown here is derived from an EMBL/GenBank/DDBJ whole genome shotgun (WGS) entry which is preliminary data.</text>
</comment>
<evidence type="ECO:0000256" key="3">
    <source>
        <dbReference type="ARBA" id="ARBA00023163"/>
    </source>
</evidence>
<dbReference type="PROSITE" id="PS51118">
    <property type="entry name" value="HTH_HXLR"/>
    <property type="match status" value="1"/>
</dbReference>
<keyword evidence="6" id="KW-1185">Reference proteome</keyword>
<organism evidence="5 6">
    <name type="scientific">Croceibacterium mercuriale</name>
    <dbReference type="NCBI Taxonomy" id="1572751"/>
    <lineage>
        <taxon>Bacteria</taxon>
        <taxon>Pseudomonadati</taxon>
        <taxon>Pseudomonadota</taxon>
        <taxon>Alphaproteobacteria</taxon>
        <taxon>Sphingomonadales</taxon>
        <taxon>Erythrobacteraceae</taxon>
        <taxon>Croceibacterium</taxon>
    </lineage>
</organism>
<dbReference type="Proteomes" id="UP000030988">
    <property type="component" value="Unassembled WGS sequence"/>
</dbReference>
<name>A0A0B2C250_9SPHN</name>
<evidence type="ECO:0000313" key="6">
    <source>
        <dbReference type="Proteomes" id="UP000030988"/>
    </source>
</evidence>
<dbReference type="InterPro" id="IPR002577">
    <property type="entry name" value="HTH_HxlR"/>
</dbReference>
<evidence type="ECO:0000259" key="4">
    <source>
        <dbReference type="PROSITE" id="PS51118"/>
    </source>
</evidence>
<sequence>MHIPDHGACTAVNDVLARVGDKWTIRVIMALGDGPRRFNALKREIDAISQRMLTRTLRVLERDGLVRRLVEPSVPPRVEYSLTPLGHSLQGPVTVIGQWAIDKRIEVARARAHYDARDEG</sequence>
<dbReference type="GO" id="GO:0003677">
    <property type="term" value="F:DNA binding"/>
    <property type="evidence" value="ECO:0007669"/>
    <property type="project" value="UniProtKB-KW"/>
</dbReference>
<feature type="domain" description="HTH hxlR-type" evidence="4">
    <location>
        <begin position="9"/>
        <end position="108"/>
    </location>
</feature>
<protein>
    <recommendedName>
        <fullName evidence="4">HTH hxlR-type domain-containing protein</fullName>
    </recommendedName>
</protein>
<keyword evidence="3" id="KW-0804">Transcription</keyword>
<dbReference type="RefSeq" id="WP_039095305.1">
    <property type="nucleotide sequence ID" value="NZ_JTDN01000001.1"/>
</dbReference>
<keyword evidence="1" id="KW-0805">Transcription regulation</keyword>